<accession>A0A3S4S759</accession>
<evidence type="ECO:0000313" key="7">
    <source>
        <dbReference type="Proteomes" id="UP000275504"/>
    </source>
</evidence>
<evidence type="ECO:0000256" key="2">
    <source>
        <dbReference type="ARBA" id="ARBA00022723"/>
    </source>
</evidence>
<dbReference type="GO" id="GO:0009325">
    <property type="term" value="C:nitrate reductase complex"/>
    <property type="evidence" value="ECO:0007669"/>
    <property type="project" value="TreeGrafter"/>
</dbReference>
<name>A0A3S4S759_CAMJU</name>
<feature type="domain" description="4Fe-4S Mo/W bis-MGD-type" evidence="5">
    <location>
        <begin position="2"/>
        <end position="58"/>
    </location>
</feature>
<dbReference type="GO" id="GO:0008940">
    <property type="term" value="F:nitrate reductase activity"/>
    <property type="evidence" value="ECO:0007669"/>
    <property type="project" value="TreeGrafter"/>
</dbReference>
<keyword evidence="2" id="KW-0479">Metal-binding</keyword>
<reference evidence="6 7" key="1">
    <citation type="submission" date="2018-12" db="EMBL/GenBank/DDBJ databases">
        <authorList>
            <consortium name="Pathogen Informatics"/>
        </authorList>
    </citation>
    <scope>NUCLEOTIDE SEQUENCE [LARGE SCALE GENOMIC DNA]</scope>
    <source>
        <strain evidence="6 7">NCTC11951</strain>
    </source>
</reference>
<keyword evidence="4" id="KW-0411">Iron-sulfur</keyword>
<protein>
    <submittedName>
        <fullName evidence="6">Periplasmic nitrate reductase</fullName>
        <ecNumber evidence="6">1.7.99.4</ecNumber>
    </submittedName>
</protein>
<evidence type="ECO:0000259" key="5">
    <source>
        <dbReference type="PROSITE" id="PS51669"/>
    </source>
</evidence>
<dbReference type="AlphaFoldDB" id="A0A3S4S759"/>
<dbReference type="InterPro" id="IPR006963">
    <property type="entry name" value="Mopterin_OxRdtase_4Fe-4S_dom"/>
</dbReference>
<dbReference type="Gene3D" id="3.40.50.740">
    <property type="match status" value="1"/>
</dbReference>
<dbReference type="GO" id="GO:0051539">
    <property type="term" value="F:4 iron, 4 sulfur cluster binding"/>
    <property type="evidence" value="ECO:0007669"/>
    <property type="project" value="UniProtKB-KW"/>
</dbReference>
<dbReference type="EC" id="1.7.99.4" evidence="6"/>
<organism evidence="6 7">
    <name type="scientific">Campylobacter jejuni subsp. doylei</name>
    <dbReference type="NCBI Taxonomy" id="32021"/>
    <lineage>
        <taxon>Bacteria</taxon>
        <taxon>Pseudomonadati</taxon>
        <taxon>Campylobacterota</taxon>
        <taxon>Epsilonproteobacteria</taxon>
        <taxon>Campylobacterales</taxon>
        <taxon>Campylobacteraceae</taxon>
        <taxon>Campylobacter</taxon>
    </lineage>
</organism>
<keyword evidence="6" id="KW-0560">Oxidoreductase</keyword>
<proteinExistence type="predicted"/>
<gene>
    <name evidence="6" type="primary">napA</name>
    <name evidence="6" type="ORF">NCTC11951_00834</name>
</gene>
<keyword evidence="1" id="KW-0004">4Fe-4S</keyword>
<dbReference type="InterPro" id="IPR027467">
    <property type="entry name" value="MopterinOxRdtase_cofactor_BS"/>
</dbReference>
<dbReference type="InterPro" id="IPR050123">
    <property type="entry name" value="Prok_molybdopt-oxidoreductase"/>
</dbReference>
<dbReference type="PANTHER" id="PTHR43105:SF11">
    <property type="entry name" value="PERIPLASMIC NITRATE REDUCTASE"/>
    <property type="match status" value="1"/>
</dbReference>
<dbReference type="PROSITE" id="PS51669">
    <property type="entry name" value="4FE4S_MOW_BIS_MGD"/>
    <property type="match status" value="1"/>
</dbReference>
<dbReference type="GO" id="GO:0030151">
    <property type="term" value="F:molybdenum ion binding"/>
    <property type="evidence" value="ECO:0007669"/>
    <property type="project" value="TreeGrafter"/>
</dbReference>
<dbReference type="Gene3D" id="2.20.25.90">
    <property type="entry name" value="ADC-like domains"/>
    <property type="match status" value="1"/>
</dbReference>
<dbReference type="Pfam" id="PF04879">
    <property type="entry name" value="Molybdop_Fe4S4"/>
    <property type="match status" value="1"/>
</dbReference>
<evidence type="ECO:0000256" key="4">
    <source>
        <dbReference type="ARBA" id="ARBA00023014"/>
    </source>
</evidence>
<sequence>MEIWDKAVCRFCGTGCGIMIARKDGKIIATKGGPAAPVNCGLNCIKAYFNAKIMYGEDRLAMPLLLMNEEGEFDKKGKFQQVSWQRAFYEVEKQFKKAYNELGVTGIGIFGSGQYTIQ</sequence>
<dbReference type="SUPFAM" id="SSF53706">
    <property type="entry name" value="Formate dehydrogenase/DMSO reductase, domains 1-3"/>
    <property type="match status" value="1"/>
</dbReference>
<dbReference type="SMART" id="SM00926">
    <property type="entry name" value="Molybdop_Fe4S4"/>
    <property type="match status" value="1"/>
</dbReference>
<dbReference type="EMBL" id="LR134359">
    <property type="protein sequence ID" value="VEG61506.1"/>
    <property type="molecule type" value="Genomic_DNA"/>
</dbReference>
<keyword evidence="3" id="KW-0408">Iron</keyword>
<dbReference type="PANTHER" id="PTHR43105">
    <property type="entry name" value="RESPIRATORY NITRATE REDUCTASE"/>
    <property type="match status" value="1"/>
</dbReference>
<evidence type="ECO:0000313" key="6">
    <source>
        <dbReference type="EMBL" id="VEG61506.1"/>
    </source>
</evidence>
<dbReference type="Proteomes" id="UP000275504">
    <property type="component" value="Chromosome"/>
</dbReference>
<evidence type="ECO:0000256" key="1">
    <source>
        <dbReference type="ARBA" id="ARBA00022485"/>
    </source>
</evidence>
<evidence type="ECO:0000256" key="3">
    <source>
        <dbReference type="ARBA" id="ARBA00023004"/>
    </source>
</evidence>
<dbReference type="PROSITE" id="PS00551">
    <property type="entry name" value="MOLYBDOPTERIN_PROK_1"/>
    <property type="match status" value="1"/>
</dbReference>
<dbReference type="GO" id="GO:0016020">
    <property type="term" value="C:membrane"/>
    <property type="evidence" value="ECO:0007669"/>
    <property type="project" value="TreeGrafter"/>
</dbReference>